<protein>
    <submittedName>
        <fullName evidence="1">Uncharacterized protein</fullName>
    </submittedName>
</protein>
<evidence type="ECO:0000313" key="1">
    <source>
        <dbReference type="EMBL" id="MPN26327.1"/>
    </source>
</evidence>
<dbReference type="EMBL" id="VSSQ01075804">
    <property type="protein sequence ID" value="MPN26327.1"/>
    <property type="molecule type" value="Genomic_DNA"/>
</dbReference>
<sequence>MVAVPVQLALDPVTVYVVVEAGETVIEAVDAPVLHEYVVAPLAVRVALPPVQRLVAEADTETEGETFTVIVCVLSVMQEELPTV</sequence>
<organism evidence="1">
    <name type="scientific">bioreactor metagenome</name>
    <dbReference type="NCBI Taxonomy" id="1076179"/>
    <lineage>
        <taxon>unclassified sequences</taxon>
        <taxon>metagenomes</taxon>
        <taxon>ecological metagenomes</taxon>
    </lineage>
</organism>
<reference evidence="1" key="1">
    <citation type="submission" date="2019-08" db="EMBL/GenBank/DDBJ databases">
        <authorList>
            <person name="Kucharzyk K."/>
            <person name="Murdoch R.W."/>
            <person name="Higgins S."/>
            <person name="Loffler F."/>
        </authorList>
    </citation>
    <scope>NUCLEOTIDE SEQUENCE</scope>
</reference>
<comment type="caution">
    <text evidence="1">The sequence shown here is derived from an EMBL/GenBank/DDBJ whole genome shotgun (WGS) entry which is preliminary data.</text>
</comment>
<dbReference type="AlphaFoldDB" id="A0A645GHB4"/>
<name>A0A645GHB4_9ZZZZ</name>
<proteinExistence type="predicted"/>
<accession>A0A645GHB4</accession>
<gene>
    <name evidence="1" type="ORF">SDC9_173751</name>
</gene>